<protein>
    <submittedName>
        <fullName evidence="1">Uncharacterized protein</fullName>
    </submittedName>
</protein>
<keyword evidence="2" id="KW-1185">Reference proteome</keyword>
<gene>
    <name evidence="1" type="ORF">BV25DRAFT_120491</name>
</gene>
<dbReference type="Proteomes" id="UP000814140">
    <property type="component" value="Unassembled WGS sequence"/>
</dbReference>
<evidence type="ECO:0000313" key="1">
    <source>
        <dbReference type="EMBL" id="KAI0069261.1"/>
    </source>
</evidence>
<comment type="caution">
    <text evidence="1">The sequence shown here is derived from an EMBL/GenBank/DDBJ whole genome shotgun (WGS) entry which is preliminary data.</text>
</comment>
<name>A0ACB8TLL8_9AGAM</name>
<organism evidence="1 2">
    <name type="scientific">Artomyces pyxidatus</name>
    <dbReference type="NCBI Taxonomy" id="48021"/>
    <lineage>
        <taxon>Eukaryota</taxon>
        <taxon>Fungi</taxon>
        <taxon>Dikarya</taxon>
        <taxon>Basidiomycota</taxon>
        <taxon>Agaricomycotina</taxon>
        <taxon>Agaricomycetes</taxon>
        <taxon>Russulales</taxon>
        <taxon>Auriscalpiaceae</taxon>
        <taxon>Artomyces</taxon>
    </lineage>
</organism>
<proteinExistence type="predicted"/>
<reference evidence="1" key="2">
    <citation type="journal article" date="2022" name="New Phytol.">
        <title>Evolutionary transition to the ectomycorrhizal habit in the genomes of a hyperdiverse lineage of mushroom-forming fungi.</title>
        <authorList>
            <person name="Looney B."/>
            <person name="Miyauchi S."/>
            <person name="Morin E."/>
            <person name="Drula E."/>
            <person name="Courty P.E."/>
            <person name="Kohler A."/>
            <person name="Kuo A."/>
            <person name="LaButti K."/>
            <person name="Pangilinan J."/>
            <person name="Lipzen A."/>
            <person name="Riley R."/>
            <person name="Andreopoulos W."/>
            <person name="He G."/>
            <person name="Johnson J."/>
            <person name="Nolan M."/>
            <person name="Tritt A."/>
            <person name="Barry K.W."/>
            <person name="Grigoriev I.V."/>
            <person name="Nagy L.G."/>
            <person name="Hibbett D."/>
            <person name="Henrissat B."/>
            <person name="Matheny P.B."/>
            <person name="Labbe J."/>
            <person name="Martin F.M."/>
        </authorList>
    </citation>
    <scope>NUCLEOTIDE SEQUENCE</scope>
    <source>
        <strain evidence="1">HHB10654</strain>
    </source>
</reference>
<accession>A0ACB8TLL8</accession>
<evidence type="ECO:0000313" key="2">
    <source>
        <dbReference type="Proteomes" id="UP000814140"/>
    </source>
</evidence>
<dbReference type="EMBL" id="MU277187">
    <property type="protein sequence ID" value="KAI0069261.1"/>
    <property type="molecule type" value="Genomic_DNA"/>
</dbReference>
<sequence length="79" mass="8638">MVDDWRHSSTFTLSLTKLGPRCSWAPNCFKRSSCCLPVAQSAVVGACICGCTSVSVRNNERKLELTDTSKAFMSYSALI</sequence>
<reference evidence="1" key="1">
    <citation type="submission" date="2021-03" db="EMBL/GenBank/DDBJ databases">
        <authorList>
            <consortium name="DOE Joint Genome Institute"/>
            <person name="Ahrendt S."/>
            <person name="Looney B.P."/>
            <person name="Miyauchi S."/>
            <person name="Morin E."/>
            <person name="Drula E."/>
            <person name="Courty P.E."/>
            <person name="Chicoki N."/>
            <person name="Fauchery L."/>
            <person name="Kohler A."/>
            <person name="Kuo A."/>
            <person name="Labutti K."/>
            <person name="Pangilinan J."/>
            <person name="Lipzen A."/>
            <person name="Riley R."/>
            <person name="Andreopoulos W."/>
            <person name="He G."/>
            <person name="Johnson J."/>
            <person name="Barry K.W."/>
            <person name="Grigoriev I.V."/>
            <person name="Nagy L."/>
            <person name="Hibbett D."/>
            <person name="Henrissat B."/>
            <person name="Matheny P.B."/>
            <person name="Labbe J."/>
            <person name="Martin F."/>
        </authorList>
    </citation>
    <scope>NUCLEOTIDE SEQUENCE</scope>
    <source>
        <strain evidence="1">HHB10654</strain>
    </source>
</reference>